<dbReference type="Pfam" id="PF00291">
    <property type="entry name" value="PALP"/>
    <property type="match status" value="1"/>
</dbReference>
<dbReference type="InterPro" id="IPR036052">
    <property type="entry name" value="TrpB-like_PALP_sf"/>
</dbReference>
<organism evidence="8">
    <name type="scientific">Baileyella intestinalis</name>
    <dbReference type="NCBI Taxonomy" id="2606709"/>
    <lineage>
        <taxon>Bacteria</taxon>
        <taxon>Bacillati</taxon>
        <taxon>Bacillota</taxon>
        <taxon>Clostridia</taxon>
        <taxon>Peptostreptococcales</taxon>
        <taxon>Anaerovoracaceae</taxon>
        <taxon>Baileyella</taxon>
    </lineage>
</organism>
<keyword evidence="3 5" id="KW-0663">Pyridoxal phosphate</keyword>
<comment type="caution">
    <text evidence="8">The sequence shown here is derived from an EMBL/GenBank/DDBJ whole genome shotgun (WGS) entry which is preliminary data.</text>
</comment>
<evidence type="ECO:0000256" key="1">
    <source>
        <dbReference type="ARBA" id="ARBA00001933"/>
    </source>
</evidence>
<dbReference type="PANTHER" id="PTHR43515">
    <property type="entry name" value="THREONINE SYNTHASE-LIKE 1"/>
    <property type="match status" value="1"/>
</dbReference>
<dbReference type="CDD" id="cd01560">
    <property type="entry name" value="Thr-synth_2"/>
    <property type="match status" value="1"/>
</dbReference>
<feature type="domain" description="Threonine synthase N-terminal" evidence="7">
    <location>
        <begin position="3"/>
        <end position="79"/>
    </location>
</feature>
<sequence>MKNYVSTRNPEVKATPAQAVLKGLAPDGGLFVPDDLDSIKVNMQAMMNMSYREMARVVFGLFFPDLGDKTLASILEKSYENKFDVPELAPLVPVSDSYVLELFHGPTCAFKDVALSALPNLMTASARHENFQKRILILVATSGDTGSAALTGFSNVEGTDALVFYPETGISQSQRLQMVTQPASNVRACAVKGNFDDAQRGVKEIFQEVEEPAEGVSLSSANSINIGRLVPQIVYYFNAYKSLLDRKAIKLGQEVSYIVPTGNFGDIFAGWLARAMGLPVGRLICASNENDVLTEFLNTGRYNKKRDFMRTTSPSMDILVSSNLERLLYFVCGPEKTARYMEELRTKGEYQLEEDDLLEIQGVFGCASVNSNESAEVINRVFRENNYLMDPHTAVAWGAMEKLVASGELKKDEAKVVLSTASPYKFSRSMLEALGQTGGESDHENMKKLQDYTGVKAPEALSSLFEKEVIHKDVIEAGQMKEYVIEAAEAGRRIRNGQ</sequence>
<dbReference type="GO" id="GO:0005737">
    <property type="term" value="C:cytoplasm"/>
    <property type="evidence" value="ECO:0007669"/>
    <property type="project" value="TreeGrafter"/>
</dbReference>
<dbReference type="Pfam" id="PF14821">
    <property type="entry name" value="Thr_synth_N"/>
    <property type="match status" value="1"/>
</dbReference>
<dbReference type="EMBL" id="VUNB01000001">
    <property type="protein sequence ID" value="MST68081.1"/>
    <property type="molecule type" value="Genomic_DNA"/>
</dbReference>
<gene>
    <name evidence="8" type="ORF">FYJ66_00435</name>
</gene>
<dbReference type="GO" id="GO:0009088">
    <property type="term" value="P:threonine biosynthetic process"/>
    <property type="evidence" value="ECO:0007669"/>
    <property type="project" value="UniProtKB-UniRule"/>
</dbReference>
<dbReference type="NCBIfam" id="TIGR00260">
    <property type="entry name" value="thrC"/>
    <property type="match status" value="1"/>
</dbReference>
<comment type="cofactor">
    <cofactor evidence="1 5">
        <name>pyridoxal 5'-phosphate</name>
        <dbReference type="ChEBI" id="CHEBI:597326"/>
    </cofactor>
</comment>
<evidence type="ECO:0000256" key="2">
    <source>
        <dbReference type="ARBA" id="ARBA00005517"/>
    </source>
</evidence>
<dbReference type="InterPro" id="IPR001926">
    <property type="entry name" value="TrpB-like_PALP"/>
</dbReference>
<accession>A0A6A8M589</accession>
<evidence type="ECO:0000259" key="6">
    <source>
        <dbReference type="Pfam" id="PF00291"/>
    </source>
</evidence>
<dbReference type="Gene3D" id="3.40.50.1100">
    <property type="match status" value="2"/>
</dbReference>
<feature type="domain" description="Tryptophan synthase beta chain-like PALP" evidence="6">
    <location>
        <begin position="100"/>
        <end position="418"/>
    </location>
</feature>
<reference evidence="8" key="1">
    <citation type="submission" date="2019-09" db="EMBL/GenBank/DDBJ databases">
        <title>In-depth cultivation of the pig gut microbiome towards novel bacterial diversity and tailored functional studies.</title>
        <authorList>
            <person name="Wylensek D."/>
            <person name="Hitch T.C.A."/>
            <person name="Clavel T."/>
        </authorList>
    </citation>
    <scope>NUCLEOTIDE SEQUENCE</scope>
    <source>
        <strain evidence="8">RF-744-FAT-WT-3</strain>
    </source>
</reference>
<name>A0A6A8M589_9FIRM</name>
<dbReference type="EC" id="4.2.3.1" evidence="4"/>
<feature type="modified residue" description="N6-(pyridoxal phosphate)lysine" evidence="5">
    <location>
        <position position="111"/>
    </location>
</feature>
<dbReference type="GO" id="GO:0004795">
    <property type="term" value="F:threonine synthase activity"/>
    <property type="evidence" value="ECO:0007669"/>
    <property type="project" value="UniProtKB-UniRule"/>
</dbReference>
<evidence type="ECO:0000313" key="8">
    <source>
        <dbReference type="EMBL" id="MST68081.1"/>
    </source>
</evidence>
<dbReference type="SUPFAM" id="SSF53686">
    <property type="entry name" value="Tryptophan synthase beta subunit-like PLP-dependent enzymes"/>
    <property type="match status" value="1"/>
</dbReference>
<dbReference type="Gene3D" id="3.90.1380.10">
    <property type="entry name" value="Threonine synthase, N-terminal domain"/>
    <property type="match status" value="1"/>
</dbReference>
<proteinExistence type="inferred from homology"/>
<dbReference type="AlphaFoldDB" id="A0A6A8M589"/>
<evidence type="ECO:0000256" key="3">
    <source>
        <dbReference type="ARBA" id="ARBA00022898"/>
    </source>
</evidence>
<dbReference type="InterPro" id="IPR029144">
    <property type="entry name" value="Thr_synth_N"/>
</dbReference>
<comment type="similarity">
    <text evidence="2">Belongs to the threonine synthase family.</text>
</comment>
<evidence type="ECO:0000259" key="7">
    <source>
        <dbReference type="Pfam" id="PF14821"/>
    </source>
</evidence>
<dbReference type="InterPro" id="IPR004450">
    <property type="entry name" value="Thr_synthase-like"/>
</dbReference>
<dbReference type="InterPro" id="IPR037158">
    <property type="entry name" value="Thr_synth_N_sf"/>
</dbReference>
<evidence type="ECO:0000256" key="4">
    <source>
        <dbReference type="NCBIfam" id="TIGR00260"/>
    </source>
</evidence>
<protein>
    <recommendedName>
        <fullName evidence="4">Threonine synthase</fullName>
        <ecNumber evidence="4">4.2.3.1</ecNumber>
    </recommendedName>
</protein>
<evidence type="ECO:0000256" key="5">
    <source>
        <dbReference type="PIRSR" id="PIRSR604450-51"/>
    </source>
</evidence>
<dbReference type="RefSeq" id="WP_154571559.1">
    <property type="nucleotide sequence ID" value="NZ_JAXDSY010000033.1"/>
</dbReference>
<dbReference type="PANTHER" id="PTHR43515:SF1">
    <property type="entry name" value="THREONINE SYNTHASE-LIKE 1"/>
    <property type="match status" value="1"/>
</dbReference>
<keyword evidence="8" id="KW-0456">Lyase</keyword>